<feature type="compositionally biased region" description="Basic residues" evidence="1">
    <location>
        <begin position="341"/>
        <end position="356"/>
    </location>
</feature>
<sequence length="1267" mass="140702">MHHQQGQSHYAAQPVRHRHNPQQNSGLQFIPPNLLGSQSRPPSFPQHMPSRSSSQTNAPWVNHIGFMGLPSSFLGLPSDQQRQHPHFNFHMLANRPQLNHQQPAPTGHNFPRFASVRPSIGIDSSFAGLRRQENHIQNSGFGSSAQQHYSSTETQEAPMDNGYEDELDGVPIDSWPHEPRQWESAEGECTNSLGQQNTEPDILRFGDRMPAQDGTVNKEQEHSVWNVFSESRNEVSHFPPHQPNIRGEKRPENRQASSSSAEHIHHAVEKAAQQVAHRRSNKENVHSPRKEEPRKKYSYEKPRKDENRPDADKDLRKPLFREKDTLGHLLTKVRENEDVHRRSRRSPSLRGHRRPTRNSSREYDSRGRSYSRRDRLLDRNADKPFNAYKTSWSHRNTNSKTDRKREDARGASGRRSMHEDGVPAPKDTKPKQPQHSKSAAKTALRKMSDASSLKGSEEGEIISIMSTTESVSRESSTPYSPPGCLPGEEDQIVDVADITSPTKLKKKNAQKFKIRPSPPFIDLTTPLSPEEVSTLEEKVPLTETATITNTNPDETSGLIREVGRSFSTTDYDKIDLGAPLSPDADYSVLYSPSTAPILLGDPDSPDPSEAGDEPFFGTGDDYHTLYTEKVLPFGNEVAVNTFDFNVDDELEAALEASRDENPQGVEEDGENEEVVSVQDETEVVMKNEEGMVPSEPEIPDVEEEEQEEVGEQQGEQEQEEAWPSDEEPDDDDFDLPFFPFDVTLHANEGGASDRVMFESEDVLRARAVAALGTQFRVKQPDDSDVPPPNPAKDVLWVETVTSKDNAGRNTESSASTNPFAFVSFNFQSLLPPASRAPESNPPLVVTAQSPPRSSFSVESAQSPVKIKQESPIAIIPLSPSPCREAASTSSATESRPLVRTSGSSSSLSTAGDKMSENSAQQSFFRRMMSQAENTTQITFEASKPRSIKSPARVAEQKKAHRIAKFGPVGPLMFQIQPKEPASDEPDAPVAPPTKFTTRESFLQASGQSAKGKMVVPMPTPRSVRTASKKGSTRKKRKRLRATGAAPVVIVPKPSASSAASVIVVLPERRTIPSLHVLTDHHQSSTAPREAYNQLDALECSLEEAYWNDIEIIDKIRKLEEELKVAHRRKMKSDNRIGSLHELVEKAVYVIDPENAGEIMDVVNHPPSEDSSASSSRTASPAGSARPRKRAKLSCPSYLRLPSWTGKEKDSRGNLDVHEDPFLKIIRELKSIADEKIKGALPNDEATTVPVADSALLTIFLYTSEYVD</sequence>
<feature type="compositionally biased region" description="Polar residues" evidence="1">
    <location>
        <begin position="138"/>
        <end position="155"/>
    </location>
</feature>
<feature type="compositionally biased region" description="Acidic residues" evidence="1">
    <location>
        <begin position="603"/>
        <end position="612"/>
    </location>
</feature>
<dbReference type="EMBL" id="BDGG01000004">
    <property type="protein sequence ID" value="GAU98094.1"/>
    <property type="molecule type" value="Genomic_DNA"/>
</dbReference>
<dbReference type="Proteomes" id="UP000186922">
    <property type="component" value="Unassembled WGS sequence"/>
</dbReference>
<comment type="caution">
    <text evidence="2">The sequence shown here is derived from an EMBL/GenBank/DDBJ whole genome shotgun (WGS) entry which is preliminary data.</text>
</comment>
<feature type="compositionally biased region" description="Basic and acidic residues" evidence="1">
    <location>
        <begin position="359"/>
        <end position="382"/>
    </location>
</feature>
<name>A0A1D1V8X1_RAMVA</name>
<feature type="compositionally biased region" description="Polar residues" evidence="1">
    <location>
        <begin position="189"/>
        <end position="199"/>
    </location>
</feature>
<feature type="region of interest" description="Disordered" evidence="1">
    <location>
        <begin position="138"/>
        <end position="200"/>
    </location>
</feature>
<feature type="compositionally biased region" description="Polar residues" evidence="1">
    <location>
        <begin position="846"/>
        <end position="862"/>
    </location>
</feature>
<feature type="region of interest" description="Disordered" evidence="1">
    <location>
        <begin position="1005"/>
        <end position="1041"/>
    </location>
</feature>
<feature type="compositionally biased region" description="Low complexity" evidence="1">
    <location>
        <begin position="1168"/>
        <end position="1184"/>
    </location>
</feature>
<feature type="compositionally biased region" description="Polar residues" evidence="1">
    <location>
        <begin position="1"/>
        <end position="10"/>
    </location>
</feature>
<reference evidence="2 3" key="1">
    <citation type="journal article" date="2016" name="Nat. Commun.">
        <title>Extremotolerant tardigrade genome and improved radiotolerance of human cultured cells by tardigrade-unique protein.</title>
        <authorList>
            <person name="Hashimoto T."/>
            <person name="Horikawa D.D."/>
            <person name="Saito Y."/>
            <person name="Kuwahara H."/>
            <person name="Kozuka-Hata H."/>
            <person name="Shin-I T."/>
            <person name="Minakuchi Y."/>
            <person name="Ohishi K."/>
            <person name="Motoyama A."/>
            <person name="Aizu T."/>
            <person name="Enomoto A."/>
            <person name="Kondo K."/>
            <person name="Tanaka S."/>
            <person name="Hara Y."/>
            <person name="Koshikawa S."/>
            <person name="Sagara H."/>
            <person name="Miura T."/>
            <person name="Yokobori S."/>
            <person name="Miyagawa K."/>
            <person name="Suzuki Y."/>
            <person name="Kubo T."/>
            <person name="Oyama M."/>
            <person name="Kohara Y."/>
            <person name="Fujiyama A."/>
            <person name="Arakawa K."/>
            <person name="Katayama T."/>
            <person name="Toyoda A."/>
            <person name="Kunieda T."/>
        </authorList>
    </citation>
    <scope>NUCLEOTIDE SEQUENCE [LARGE SCALE GENOMIC DNA]</scope>
    <source>
        <strain evidence="2 3">YOKOZUNA-1</strain>
    </source>
</reference>
<feature type="region of interest" description="Disordered" evidence="1">
    <location>
        <begin position="1159"/>
        <end position="1190"/>
    </location>
</feature>
<feature type="compositionally biased region" description="Polar residues" evidence="1">
    <location>
        <begin position="388"/>
        <end position="399"/>
    </location>
</feature>
<feature type="region of interest" description="Disordered" evidence="1">
    <location>
        <begin position="597"/>
        <end position="619"/>
    </location>
</feature>
<keyword evidence="3" id="KW-1185">Reference proteome</keyword>
<evidence type="ECO:0000313" key="3">
    <source>
        <dbReference type="Proteomes" id="UP000186922"/>
    </source>
</evidence>
<feature type="region of interest" description="Disordered" evidence="1">
    <location>
        <begin position="833"/>
        <end position="862"/>
    </location>
</feature>
<feature type="compositionally biased region" description="Low complexity" evidence="1">
    <location>
        <begin position="876"/>
        <end position="894"/>
    </location>
</feature>
<protein>
    <submittedName>
        <fullName evidence="2">Uncharacterized protein</fullName>
    </submittedName>
</protein>
<feature type="compositionally biased region" description="Basic and acidic residues" evidence="1">
    <location>
        <begin position="400"/>
        <end position="409"/>
    </location>
</feature>
<organism evidence="2 3">
    <name type="scientific">Ramazzottius varieornatus</name>
    <name type="common">Water bear</name>
    <name type="synonym">Tardigrade</name>
    <dbReference type="NCBI Taxonomy" id="947166"/>
    <lineage>
        <taxon>Eukaryota</taxon>
        <taxon>Metazoa</taxon>
        <taxon>Ecdysozoa</taxon>
        <taxon>Tardigrada</taxon>
        <taxon>Eutardigrada</taxon>
        <taxon>Parachela</taxon>
        <taxon>Hypsibioidea</taxon>
        <taxon>Ramazzottiidae</taxon>
        <taxon>Ramazzottius</taxon>
    </lineage>
</organism>
<accession>A0A1D1V8X1</accession>
<feature type="region of interest" description="Disordered" evidence="1">
    <location>
        <begin position="1"/>
        <end position="57"/>
    </location>
</feature>
<proteinExistence type="predicted"/>
<feature type="compositionally biased region" description="Acidic residues" evidence="1">
    <location>
        <begin position="697"/>
        <end position="734"/>
    </location>
</feature>
<feature type="region of interest" description="Disordered" evidence="1">
    <location>
        <begin position="230"/>
        <end position="488"/>
    </location>
</feature>
<feature type="compositionally biased region" description="Low complexity" evidence="1">
    <location>
        <begin position="466"/>
        <end position="477"/>
    </location>
</feature>
<feature type="region of interest" description="Disordered" evidence="1">
    <location>
        <begin position="876"/>
        <end position="917"/>
    </location>
</feature>
<evidence type="ECO:0000256" key="1">
    <source>
        <dbReference type="SAM" id="MobiDB-lite"/>
    </source>
</evidence>
<feature type="region of interest" description="Disordered" evidence="1">
    <location>
        <begin position="653"/>
        <end position="738"/>
    </location>
</feature>
<gene>
    <name evidence="2" type="primary">RvY_09284</name>
    <name evidence="2" type="synonym">RvY_09284.1</name>
    <name evidence="2" type="ORF">RvY_09284-1</name>
</gene>
<feature type="compositionally biased region" description="Basic residues" evidence="1">
    <location>
        <begin position="1026"/>
        <end position="1040"/>
    </location>
</feature>
<evidence type="ECO:0000313" key="2">
    <source>
        <dbReference type="EMBL" id="GAU98094.1"/>
    </source>
</evidence>
<feature type="compositionally biased region" description="Basic and acidic residues" evidence="1">
    <location>
        <begin position="416"/>
        <end position="430"/>
    </location>
</feature>
<feature type="compositionally biased region" description="Basic and acidic residues" evidence="1">
    <location>
        <begin position="281"/>
        <end position="340"/>
    </location>
</feature>
<dbReference type="AlphaFoldDB" id="A0A1D1V8X1"/>